<dbReference type="Pfam" id="PF02673">
    <property type="entry name" value="BacA"/>
    <property type="match status" value="1"/>
</dbReference>
<dbReference type="PANTHER" id="PTHR30622:SF4">
    <property type="entry name" value="UNDECAPRENYL-DIPHOSPHATASE"/>
    <property type="match status" value="1"/>
</dbReference>
<dbReference type="EMBL" id="DXEW01000025">
    <property type="protein sequence ID" value="HIX50548.1"/>
    <property type="molecule type" value="Genomic_DNA"/>
</dbReference>
<keyword evidence="9 17" id="KW-0573">Peptidoglycan synthesis</keyword>
<feature type="transmembrane region" description="Helical" evidence="17">
    <location>
        <begin position="43"/>
        <end position="61"/>
    </location>
</feature>
<proteinExistence type="inferred from homology"/>
<evidence type="ECO:0000256" key="15">
    <source>
        <dbReference type="ARBA" id="ARBA00032932"/>
    </source>
</evidence>
<comment type="similarity">
    <text evidence="2 17">Belongs to the UppP family.</text>
</comment>
<dbReference type="PANTHER" id="PTHR30622">
    <property type="entry name" value="UNDECAPRENYL-DIPHOSPHATASE"/>
    <property type="match status" value="1"/>
</dbReference>
<keyword evidence="13 17" id="KW-0961">Cell wall biogenesis/degradation</keyword>
<name>A0A9D1W1N4_9FIRM</name>
<reference evidence="18" key="2">
    <citation type="submission" date="2021-04" db="EMBL/GenBank/DDBJ databases">
        <authorList>
            <person name="Gilroy R."/>
        </authorList>
    </citation>
    <scope>NUCLEOTIDE SEQUENCE</scope>
    <source>
        <strain evidence="18">2189</strain>
    </source>
</reference>
<dbReference type="GO" id="GO:0005886">
    <property type="term" value="C:plasma membrane"/>
    <property type="evidence" value="ECO:0007669"/>
    <property type="project" value="UniProtKB-SubCell"/>
</dbReference>
<feature type="transmembrane region" description="Helical" evidence="17">
    <location>
        <begin position="205"/>
        <end position="224"/>
    </location>
</feature>
<dbReference type="Proteomes" id="UP000886847">
    <property type="component" value="Unassembled WGS sequence"/>
</dbReference>
<keyword evidence="7 17" id="KW-0378">Hydrolase</keyword>
<evidence type="ECO:0000256" key="2">
    <source>
        <dbReference type="ARBA" id="ARBA00010621"/>
    </source>
</evidence>
<dbReference type="InterPro" id="IPR003824">
    <property type="entry name" value="UppP"/>
</dbReference>
<dbReference type="GO" id="GO:0071555">
    <property type="term" value="P:cell wall organization"/>
    <property type="evidence" value="ECO:0007669"/>
    <property type="project" value="UniProtKB-KW"/>
</dbReference>
<reference evidence="18" key="1">
    <citation type="journal article" date="2021" name="PeerJ">
        <title>Extensive microbial diversity within the chicken gut microbiome revealed by metagenomics and culture.</title>
        <authorList>
            <person name="Gilroy R."/>
            <person name="Ravi A."/>
            <person name="Getino M."/>
            <person name="Pursley I."/>
            <person name="Horton D.L."/>
            <person name="Alikhan N.F."/>
            <person name="Baker D."/>
            <person name="Gharbi K."/>
            <person name="Hall N."/>
            <person name="Watson M."/>
            <person name="Adriaenssens E.M."/>
            <person name="Foster-Nyarko E."/>
            <person name="Jarju S."/>
            <person name="Secka A."/>
            <person name="Antonio M."/>
            <person name="Oren A."/>
            <person name="Chaudhuri R.R."/>
            <person name="La Ragione R."/>
            <person name="Hildebrand F."/>
            <person name="Pallen M.J."/>
        </authorList>
    </citation>
    <scope>NUCLEOTIDE SEQUENCE</scope>
    <source>
        <strain evidence="18">2189</strain>
    </source>
</reference>
<organism evidence="18 19">
    <name type="scientific">Candidatus Borkfalkia faecavium</name>
    <dbReference type="NCBI Taxonomy" id="2838508"/>
    <lineage>
        <taxon>Bacteria</taxon>
        <taxon>Bacillati</taxon>
        <taxon>Bacillota</taxon>
        <taxon>Clostridia</taxon>
        <taxon>Christensenellales</taxon>
        <taxon>Christensenellaceae</taxon>
        <taxon>Candidatus Borkfalkia</taxon>
    </lineage>
</organism>
<keyword evidence="8 17" id="KW-0133">Cell shape</keyword>
<evidence type="ECO:0000256" key="13">
    <source>
        <dbReference type="ARBA" id="ARBA00023316"/>
    </source>
</evidence>
<evidence type="ECO:0000313" key="19">
    <source>
        <dbReference type="Proteomes" id="UP000886847"/>
    </source>
</evidence>
<accession>A0A9D1W1N4</accession>
<evidence type="ECO:0000256" key="5">
    <source>
        <dbReference type="ARBA" id="ARBA00022475"/>
    </source>
</evidence>
<evidence type="ECO:0000256" key="7">
    <source>
        <dbReference type="ARBA" id="ARBA00022801"/>
    </source>
</evidence>
<evidence type="ECO:0000256" key="17">
    <source>
        <dbReference type="HAMAP-Rule" id="MF_01006"/>
    </source>
</evidence>
<protein>
    <recommendedName>
        <fullName evidence="4 17">Undecaprenyl-diphosphatase</fullName>
        <ecNumber evidence="3 17">3.6.1.27</ecNumber>
    </recommendedName>
    <alternativeName>
        <fullName evidence="15 17">Bacitracin resistance protein</fullName>
    </alternativeName>
    <alternativeName>
        <fullName evidence="14 17">Undecaprenyl pyrophosphate phosphatase</fullName>
    </alternativeName>
</protein>
<comment type="subcellular location">
    <subcellularLocation>
        <location evidence="1 17">Cell membrane</location>
        <topology evidence="1 17">Multi-pass membrane protein</topology>
    </subcellularLocation>
</comment>
<feature type="transmembrane region" description="Helical" evidence="17">
    <location>
        <begin position="236"/>
        <end position="254"/>
    </location>
</feature>
<comment type="caution">
    <text evidence="18">The sequence shown here is derived from an EMBL/GenBank/DDBJ whole genome shotgun (WGS) entry which is preliminary data.</text>
</comment>
<dbReference type="AlphaFoldDB" id="A0A9D1W1N4"/>
<comment type="miscellaneous">
    <text evidence="17">Bacitracin is thought to be involved in the inhibition of peptidoglycan synthesis by sequestering undecaprenyl diphosphate, thereby reducing the pool of lipid carrier available.</text>
</comment>
<keyword evidence="11 17" id="KW-0472">Membrane</keyword>
<sequence>MEIWKAAVLGIVQGACEFLPVSSSGHLLLFERLLGADTGGADMFLGVMLHAGTLAAVVAAYLPKLLRLRLRQWLLLALATLPAGLAGVLLHDALDALFFGGRFLWLSFACTALLLLACEHRLRRGYPIRPLWAGRALFVGCAQALAVIPGLSRSGTTFAAGVFAGLSREEAADFSFLMSIPVIAGAIAAELLFSEGIAAGVSWQSLAVGTACAALCGFACLRRMQRLLREKGLRGFAVYLFILAGVLLAVQSFLR</sequence>
<keyword evidence="10 17" id="KW-1133">Transmembrane helix</keyword>
<evidence type="ECO:0000256" key="9">
    <source>
        <dbReference type="ARBA" id="ARBA00022984"/>
    </source>
</evidence>
<feature type="transmembrane region" description="Helical" evidence="17">
    <location>
        <begin position="130"/>
        <end position="151"/>
    </location>
</feature>
<keyword evidence="12 17" id="KW-0046">Antibiotic resistance</keyword>
<evidence type="ECO:0000256" key="10">
    <source>
        <dbReference type="ARBA" id="ARBA00022989"/>
    </source>
</evidence>
<evidence type="ECO:0000256" key="12">
    <source>
        <dbReference type="ARBA" id="ARBA00023251"/>
    </source>
</evidence>
<feature type="transmembrane region" description="Helical" evidence="17">
    <location>
        <begin position="73"/>
        <end position="90"/>
    </location>
</feature>
<dbReference type="GO" id="GO:0009252">
    <property type="term" value="P:peptidoglycan biosynthetic process"/>
    <property type="evidence" value="ECO:0007669"/>
    <property type="project" value="UniProtKB-KW"/>
</dbReference>
<evidence type="ECO:0000256" key="3">
    <source>
        <dbReference type="ARBA" id="ARBA00012374"/>
    </source>
</evidence>
<dbReference type="GO" id="GO:0046677">
    <property type="term" value="P:response to antibiotic"/>
    <property type="evidence" value="ECO:0007669"/>
    <property type="project" value="UniProtKB-UniRule"/>
</dbReference>
<evidence type="ECO:0000256" key="8">
    <source>
        <dbReference type="ARBA" id="ARBA00022960"/>
    </source>
</evidence>
<gene>
    <name evidence="17" type="primary">uppP</name>
    <name evidence="18" type="ORF">H9851_04635</name>
</gene>
<comment type="catalytic activity">
    <reaction evidence="16 17">
        <text>di-trans,octa-cis-undecaprenyl diphosphate + H2O = di-trans,octa-cis-undecaprenyl phosphate + phosphate + H(+)</text>
        <dbReference type="Rhea" id="RHEA:28094"/>
        <dbReference type="ChEBI" id="CHEBI:15377"/>
        <dbReference type="ChEBI" id="CHEBI:15378"/>
        <dbReference type="ChEBI" id="CHEBI:43474"/>
        <dbReference type="ChEBI" id="CHEBI:58405"/>
        <dbReference type="ChEBI" id="CHEBI:60392"/>
        <dbReference type="EC" id="3.6.1.27"/>
    </reaction>
</comment>
<dbReference type="GO" id="GO:0050380">
    <property type="term" value="F:undecaprenyl-diphosphatase activity"/>
    <property type="evidence" value="ECO:0007669"/>
    <property type="project" value="UniProtKB-UniRule"/>
</dbReference>
<dbReference type="GO" id="GO:0008360">
    <property type="term" value="P:regulation of cell shape"/>
    <property type="evidence" value="ECO:0007669"/>
    <property type="project" value="UniProtKB-KW"/>
</dbReference>
<keyword evidence="5 17" id="KW-1003">Cell membrane</keyword>
<evidence type="ECO:0000256" key="11">
    <source>
        <dbReference type="ARBA" id="ARBA00023136"/>
    </source>
</evidence>
<dbReference type="HAMAP" id="MF_01006">
    <property type="entry name" value="Undec_diphosphatase"/>
    <property type="match status" value="1"/>
</dbReference>
<feature type="transmembrane region" description="Helical" evidence="17">
    <location>
        <begin position="96"/>
        <end position="118"/>
    </location>
</feature>
<evidence type="ECO:0000256" key="16">
    <source>
        <dbReference type="ARBA" id="ARBA00047594"/>
    </source>
</evidence>
<keyword evidence="6 17" id="KW-0812">Transmembrane</keyword>
<dbReference type="EC" id="3.6.1.27" evidence="3 17"/>
<evidence type="ECO:0000313" key="18">
    <source>
        <dbReference type="EMBL" id="HIX50548.1"/>
    </source>
</evidence>
<evidence type="ECO:0000256" key="14">
    <source>
        <dbReference type="ARBA" id="ARBA00032707"/>
    </source>
</evidence>
<evidence type="ECO:0000256" key="4">
    <source>
        <dbReference type="ARBA" id="ARBA00021581"/>
    </source>
</evidence>
<evidence type="ECO:0000256" key="6">
    <source>
        <dbReference type="ARBA" id="ARBA00022692"/>
    </source>
</evidence>
<comment type="function">
    <text evidence="17">Catalyzes the dephosphorylation of undecaprenyl diphosphate (UPP). Confers resistance to bacitracin.</text>
</comment>
<evidence type="ECO:0000256" key="1">
    <source>
        <dbReference type="ARBA" id="ARBA00004651"/>
    </source>
</evidence>